<proteinExistence type="inferred from homology"/>
<dbReference type="GO" id="GO:0000270">
    <property type="term" value="P:peptidoglycan metabolic process"/>
    <property type="evidence" value="ECO:0007669"/>
    <property type="project" value="TreeGrafter"/>
</dbReference>
<evidence type="ECO:0000313" key="4">
    <source>
        <dbReference type="EMBL" id="RAW11620.1"/>
    </source>
</evidence>
<evidence type="ECO:0000256" key="3">
    <source>
        <dbReference type="SAM" id="MobiDB-lite"/>
    </source>
</evidence>
<gene>
    <name evidence="4" type="primary">dacB</name>
    <name evidence="4" type="ORF">DPM12_16240</name>
</gene>
<feature type="region of interest" description="Disordered" evidence="3">
    <location>
        <begin position="266"/>
        <end position="289"/>
    </location>
</feature>
<dbReference type="PROSITE" id="PS51257">
    <property type="entry name" value="PROKAR_LIPOPROTEIN"/>
    <property type="match status" value="1"/>
</dbReference>
<dbReference type="InterPro" id="IPR012338">
    <property type="entry name" value="Beta-lactam/transpept-like"/>
</dbReference>
<protein>
    <submittedName>
        <fullName evidence="4">D-alanyl-D-alanine carboxypeptidase/D-alanyl-D-alanine-endopeptidase</fullName>
    </submittedName>
</protein>
<keyword evidence="4" id="KW-0645">Protease</keyword>
<dbReference type="PANTHER" id="PTHR30023">
    <property type="entry name" value="D-ALANYL-D-ALANINE CARBOXYPEPTIDASE"/>
    <property type="match status" value="1"/>
</dbReference>
<dbReference type="Pfam" id="PF02113">
    <property type="entry name" value="Peptidase_S13"/>
    <property type="match status" value="2"/>
</dbReference>
<dbReference type="NCBIfam" id="TIGR00666">
    <property type="entry name" value="PBP4"/>
    <property type="match status" value="1"/>
</dbReference>
<keyword evidence="4" id="KW-0121">Carboxypeptidase</keyword>
<dbReference type="Gene3D" id="3.40.710.10">
    <property type="entry name" value="DD-peptidase/beta-lactamase superfamily"/>
    <property type="match status" value="2"/>
</dbReference>
<keyword evidence="5" id="KW-1185">Reference proteome</keyword>
<sequence>MSGRKIAVIGGSVLVAGCLTAVGLYATDTLPTESREAKAGASVPKGPIHPNWDTAGAVLETSAVEEASASSTGDLGDALEDLLDEPALGESVGVSVVPLGGGDAVYRTDADGAHTPASTLKILTGTAVLDVLAPDHRFVTRVVLADQADGEEVEITLVGGGDPLLASTEDETSLPGAASLDELATATAAALDDAGASAARVTFDDGLFSGPAVDPDWRSTYVPGGVVGPVNALSVDGARATPGMRERVDDPARTAAERFSDMLDASGIDVRGDDPERVTADPQAPDLASVSSPRLSTIVEYMMSTSNNDVAEALFRHVAVGRGQPGTSEDASGAVTDVIAGLGVDMDGVRILDGSGLARGNTVTASSLVTVLGIAADAERPDLRPVLTGLPVSGFNGTLADRAVDNGAGYVRAKTGTLTGVHSLAGLAVTAQGTVYVFALLADDADHGVEARAALDEFAAALVS</sequence>
<name>A0A329QH54_9ACTN</name>
<dbReference type="RefSeq" id="WP_112259390.1">
    <property type="nucleotide sequence ID" value="NZ_QMIG01000019.1"/>
</dbReference>
<dbReference type="SUPFAM" id="SSF56601">
    <property type="entry name" value="beta-lactamase/transpeptidase-like"/>
    <property type="match status" value="1"/>
</dbReference>
<dbReference type="PANTHER" id="PTHR30023:SF0">
    <property type="entry name" value="PENICILLIN-SENSITIVE CARBOXYPEPTIDASE A"/>
    <property type="match status" value="1"/>
</dbReference>
<dbReference type="EMBL" id="QMIG01000019">
    <property type="protein sequence ID" value="RAW11620.1"/>
    <property type="molecule type" value="Genomic_DNA"/>
</dbReference>
<accession>A0A329QH54</accession>
<comment type="caution">
    <text evidence="4">The sequence shown here is derived from an EMBL/GenBank/DDBJ whole genome shotgun (WGS) entry which is preliminary data.</text>
</comment>
<evidence type="ECO:0000256" key="1">
    <source>
        <dbReference type="ARBA" id="ARBA00006096"/>
    </source>
</evidence>
<dbReference type="GO" id="GO:0006508">
    <property type="term" value="P:proteolysis"/>
    <property type="evidence" value="ECO:0007669"/>
    <property type="project" value="InterPro"/>
</dbReference>
<evidence type="ECO:0000313" key="5">
    <source>
        <dbReference type="Proteomes" id="UP000250462"/>
    </source>
</evidence>
<organism evidence="4 5">
    <name type="scientific">Phytoactinopolyspora halophila</name>
    <dbReference type="NCBI Taxonomy" id="1981511"/>
    <lineage>
        <taxon>Bacteria</taxon>
        <taxon>Bacillati</taxon>
        <taxon>Actinomycetota</taxon>
        <taxon>Actinomycetes</taxon>
        <taxon>Jiangellales</taxon>
        <taxon>Jiangellaceae</taxon>
        <taxon>Phytoactinopolyspora</taxon>
    </lineage>
</organism>
<dbReference type="PRINTS" id="PR00922">
    <property type="entry name" value="DADACBPTASE3"/>
</dbReference>
<reference evidence="4 5" key="1">
    <citation type="submission" date="2018-06" db="EMBL/GenBank/DDBJ databases">
        <title>Phytoactinopolyspora halophila sp. nov., a novel halophilic actinomycete isolated from a saline soil in China.</title>
        <authorList>
            <person name="Tang S.-K."/>
        </authorList>
    </citation>
    <scope>NUCLEOTIDE SEQUENCE [LARGE SCALE GENOMIC DNA]</scope>
    <source>
        <strain evidence="4 5">YIM 96934</strain>
    </source>
</reference>
<feature type="compositionally biased region" description="Basic and acidic residues" evidence="3">
    <location>
        <begin position="270"/>
        <end position="279"/>
    </location>
</feature>
<evidence type="ECO:0000256" key="2">
    <source>
        <dbReference type="ARBA" id="ARBA00022801"/>
    </source>
</evidence>
<dbReference type="InterPro" id="IPR000667">
    <property type="entry name" value="Peptidase_S13"/>
</dbReference>
<comment type="similarity">
    <text evidence="1">Belongs to the peptidase S13 family.</text>
</comment>
<dbReference type="AlphaFoldDB" id="A0A329QH54"/>
<dbReference type="Proteomes" id="UP000250462">
    <property type="component" value="Unassembled WGS sequence"/>
</dbReference>
<dbReference type="OrthoDB" id="56883at2"/>
<dbReference type="GO" id="GO:0004185">
    <property type="term" value="F:serine-type carboxypeptidase activity"/>
    <property type="evidence" value="ECO:0007669"/>
    <property type="project" value="InterPro"/>
</dbReference>
<keyword evidence="2" id="KW-0378">Hydrolase</keyword>